<reference evidence="1 2" key="2">
    <citation type="journal article" date="2022" name="Mol. Ecol. Resour.">
        <title>The genomes of chicory, endive, great burdock and yacon provide insights into Asteraceae paleo-polyploidization history and plant inulin production.</title>
        <authorList>
            <person name="Fan W."/>
            <person name="Wang S."/>
            <person name="Wang H."/>
            <person name="Wang A."/>
            <person name="Jiang F."/>
            <person name="Liu H."/>
            <person name="Zhao H."/>
            <person name="Xu D."/>
            <person name="Zhang Y."/>
        </authorList>
    </citation>
    <scope>NUCLEOTIDE SEQUENCE [LARGE SCALE GENOMIC DNA]</scope>
    <source>
        <strain evidence="2">cv. Niubang</strain>
    </source>
</reference>
<reference evidence="2" key="1">
    <citation type="journal article" date="2022" name="Mol. Ecol. Resour.">
        <title>The genomes of chicory, endive, great burdock and yacon provide insights into Asteraceae palaeo-polyploidization history and plant inulin production.</title>
        <authorList>
            <person name="Fan W."/>
            <person name="Wang S."/>
            <person name="Wang H."/>
            <person name="Wang A."/>
            <person name="Jiang F."/>
            <person name="Liu H."/>
            <person name="Zhao H."/>
            <person name="Xu D."/>
            <person name="Zhang Y."/>
        </authorList>
    </citation>
    <scope>NUCLEOTIDE SEQUENCE [LARGE SCALE GENOMIC DNA]</scope>
    <source>
        <strain evidence="2">cv. Niubang</strain>
    </source>
</reference>
<keyword evidence="2" id="KW-1185">Reference proteome</keyword>
<organism evidence="1 2">
    <name type="scientific">Arctium lappa</name>
    <name type="common">Greater burdock</name>
    <name type="synonym">Lappa major</name>
    <dbReference type="NCBI Taxonomy" id="4217"/>
    <lineage>
        <taxon>Eukaryota</taxon>
        <taxon>Viridiplantae</taxon>
        <taxon>Streptophyta</taxon>
        <taxon>Embryophyta</taxon>
        <taxon>Tracheophyta</taxon>
        <taxon>Spermatophyta</taxon>
        <taxon>Magnoliopsida</taxon>
        <taxon>eudicotyledons</taxon>
        <taxon>Gunneridae</taxon>
        <taxon>Pentapetalae</taxon>
        <taxon>asterids</taxon>
        <taxon>campanulids</taxon>
        <taxon>Asterales</taxon>
        <taxon>Asteraceae</taxon>
        <taxon>Carduoideae</taxon>
        <taxon>Cardueae</taxon>
        <taxon>Arctiinae</taxon>
        <taxon>Arctium</taxon>
    </lineage>
</organism>
<protein>
    <submittedName>
        <fullName evidence="1">Uncharacterized protein</fullName>
    </submittedName>
</protein>
<dbReference type="Proteomes" id="UP001055879">
    <property type="component" value="Linkage Group LG02"/>
</dbReference>
<sequence>MNSRVYGFLQSLISHIQYEVSFNRLTPSSIVHRLLQSFTASFNRFHHLDRGLIDSIISSFNRLHPPYRLADSIMNGAKMKGATRKADNKEIGMLFGMDHFNGVRWLVSFQYLCCHRYLCNSSAPPEASSNYYDQSGPLMPYLCYPYDSQLQDLECPLQELSMANAFVCDDWLLSTYTFVMDKRAYGSECVRELCFSACNMYKRALLGCCSMILLEMLIWYTLAQWDLAHKTLHWLQALEMSNTFNEKTIT</sequence>
<evidence type="ECO:0000313" key="1">
    <source>
        <dbReference type="EMBL" id="KAI3758626.1"/>
    </source>
</evidence>
<name>A0ACB9EIT8_ARCLA</name>
<proteinExistence type="predicted"/>
<comment type="caution">
    <text evidence="1">The sequence shown here is derived from an EMBL/GenBank/DDBJ whole genome shotgun (WGS) entry which is preliminary data.</text>
</comment>
<gene>
    <name evidence="1" type="ORF">L6452_06193</name>
</gene>
<accession>A0ACB9EIT8</accession>
<dbReference type="EMBL" id="CM042048">
    <property type="protein sequence ID" value="KAI3758626.1"/>
    <property type="molecule type" value="Genomic_DNA"/>
</dbReference>
<evidence type="ECO:0000313" key="2">
    <source>
        <dbReference type="Proteomes" id="UP001055879"/>
    </source>
</evidence>